<protein>
    <submittedName>
        <fullName evidence="2">P-loop containing nucleoside triphosphate hydrolases superfamily protein</fullName>
    </submittedName>
</protein>
<gene>
    <name evidence="2" type="ORF">Prudu_003860</name>
</gene>
<name>A0A4Y1QTY4_PRUDU</name>
<accession>A0A4Y1QTY4</accession>
<dbReference type="GO" id="GO:0016787">
    <property type="term" value="F:hydrolase activity"/>
    <property type="evidence" value="ECO:0007669"/>
    <property type="project" value="UniProtKB-KW"/>
</dbReference>
<feature type="compositionally biased region" description="Polar residues" evidence="1">
    <location>
        <begin position="64"/>
        <end position="81"/>
    </location>
</feature>
<organism evidence="2">
    <name type="scientific">Prunus dulcis</name>
    <name type="common">Almond</name>
    <name type="synonym">Amygdalus dulcis</name>
    <dbReference type="NCBI Taxonomy" id="3755"/>
    <lineage>
        <taxon>Eukaryota</taxon>
        <taxon>Viridiplantae</taxon>
        <taxon>Streptophyta</taxon>
        <taxon>Embryophyta</taxon>
        <taxon>Tracheophyta</taxon>
        <taxon>Spermatophyta</taxon>
        <taxon>Magnoliopsida</taxon>
        <taxon>eudicotyledons</taxon>
        <taxon>Gunneridae</taxon>
        <taxon>Pentapetalae</taxon>
        <taxon>rosids</taxon>
        <taxon>fabids</taxon>
        <taxon>Rosales</taxon>
        <taxon>Rosaceae</taxon>
        <taxon>Amygdaloideae</taxon>
        <taxon>Amygdaleae</taxon>
        <taxon>Prunus</taxon>
    </lineage>
</organism>
<keyword evidence="2" id="KW-0378">Hydrolase</keyword>
<reference evidence="2" key="1">
    <citation type="journal article" date="2019" name="Science">
        <title>Mutation of a bHLH transcription factor allowed almond domestication.</title>
        <authorList>
            <person name="Sanchez-Perez R."/>
            <person name="Pavan S."/>
            <person name="Mazzeo R."/>
            <person name="Moldovan C."/>
            <person name="Aiese Cigliano R."/>
            <person name="Del Cueto J."/>
            <person name="Ricciardi F."/>
            <person name="Lotti C."/>
            <person name="Ricciardi L."/>
            <person name="Dicenta F."/>
            <person name="Lopez-Marques R.L."/>
            <person name="Lindberg Moller B."/>
        </authorList>
    </citation>
    <scope>NUCLEOTIDE SEQUENCE</scope>
</reference>
<dbReference type="AlphaFoldDB" id="A0A4Y1QTY4"/>
<sequence>MVLLHLPRTHISLCTHFSLFSKPKTPTFNIATTLHPILTCKLFSAPKSTLSASEPIPISQFPETTSKLLKNSRPPSKSIQNSKLTSKSRSRSSSCLLKPRSSTPTPVL</sequence>
<evidence type="ECO:0000313" key="2">
    <source>
        <dbReference type="EMBL" id="BBG95343.1"/>
    </source>
</evidence>
<dbReference type="EMBL" id="AP019297">
    <property type="protein sequence ID" value="BBG95343.1"/>
    <property type="molecule type" value="Genomic_DNA"/>
</dbReference>
<evidence type="ECO:0000256" key="1">
    <source>
        <dbReference type="SAM" id="MobiDB-lite"/>
    </source>
</evidence>
<feature type="region of interest" description="Disordered" evidence="1">
    <location>
        <begin position="64"/>
        <end position="108"/>
    </location>
</feature>
<proteinExistence type="predicted"/>
<feature type="compositionally biased region" description="Low complexity" evidence="1">
    <location>
        <begin position="82"/>
        <end position="102"/>
    </location>
</feature>